<reference evidence="3" key="1">
    <citation type="journal article" date="2019" name="Int. J. Syst. Evol. Microbiol.">
        <title>The Global Catalogue of Microorganisms (GCM) 10K type strain sequencing project: providing services to taxonomists for standard genome sequencing and annotation.</title>
        <authorList>
            <consortium name="The Broad Institute Genomics Platform"/>
            <consortium name="The Broad Institute Genome Sequencing Center for Infectious Disease"/>
            <person name="Wu L."/>
            <person name="Ma J."/>
        </authorList>
    </citation>
    <scope>NUCLEOTIDE SEQUENCE [LARGE SCALE GENOMIC DNA]</scope>
    <source>
        <strain evidence="3">JCM 18715</strain>
    </source>
</reference>
<keyword evidence="1" id="KW-0732">Signal</keyword>
<accession>A0ABP9QV94</accession>
<dbReference type="RefSeq" id="WP_345533687.1">
    <property type="nucleotide sequence ID" value="NZ_BAABLD010000010.1"/>
</dbReference>
<dbReference type="Proteomes" id="UP001500547">
    <property type="component" value="Unassembled WGS sequence"/>
</dbReference>
<proteinExistence type="predicted"/>
<protein>
    <submittedName>
        <fullName evidence="2">Uncharacterized protein</fullName>
    </submittedName>
</protein>
<dbReference type="EMBL" id="BAABLD010000010">
    <property type="protein sequence ID" value="GAA5168150.1"/>
    <property type="molecule type" value="Genomic_DNA"/>
</dbReference>
<evidence type="ECO:0000313" key="2">
    <source>
        <dbReference type="EMBL" id="GAA5168150.1"/>
    </source>
</evidence>
<comment type="caution">
    <text evidence="2">The sequence shown here is derived from an EMBL/GenBank/DDBJ whole genome shotgun (WGS) entry which is preliminary data.</text>
</comment>
<gene>
    <name evidence="2" type="ORF">GCM10025770_27720</name>
</gene>
<feature type="chain" id="PRO_5046415420" evidence="1">
    <location>
        <begin position="26"/>
        <end position="138"/>
    </location>
</feature>
<evidence type="ECO:0000256" key="1">
    <source>
        <dbReference type="SAM" id="SignalP"/>
    </source>
</evidence>
<organism evidence="2 3">
    <name type="scientific">Viridibacterium curvum</name>
    <dbReference type="NCBI Taxonomy" id="1101404"/>
    <lineage>
        <taxon>Bacteria</taxon>
        <taxon>Pseudomonadati</taxon>
        <taxon>Pseudomonadota</taxon>
        <taxon>Betaproteobacteria</taxon>
        <taxon>Rhodocyclales</taxon>
        <taxon>Rhodocyclaceae</taxon>
        <taxon>Viridibacterium</taxon>
    </lineage>
</organism>
<feature type="signal peptide" evidence="1">
    <location>
        <begin position="1"/>
        <end position="25"/>
    </location>
</feature>
<evidence type="ECO:0000313" key="3">
    <source>
        <dbReference type="Proteomes" id="UP001500547"/>
    </source>
</evidence>
<keyword evidence="3" id="KW-1185">Reference proteome</keyword>
<name>A0ABP9QV94_9RHOO</name>
<sequence>MTLSTRHIRETCLAIALGGFIAAAAADDNFCDDFNSSTPPFRPGQVWELGFVYADREPPPPRAETVPLAQPGYRWAAGYWTMRQCRFVWIAGRLLVDRPGHAWQDPQWESWESGWRLRPGMWVRWQPSVTMPAQRLLR</sequence>